<dbReference type="InterPro" id="IPR016024">
    <property type="entry name" value="ARM-type_fold"/>
</dbReference>
<feature type="compositionally biased region" description="Polar residues" evidence="3">
    <location>
        <begin position="130"/>
        <end position="140"/>
    </location>
</feature>
<dbReference type="GO" id="GO:1903475">
    <property type="term" value="P:mitotic actomyosin contractile ring assembly"/>
    <property type="evidence" value="ECO:0007669"/>
    <property type="project" value="TreeGrafter"/>
</dbReference>
<dbReference type="InterPro" id="IPR051661">
    <property type="entry name" value="Actin_filament_regulator"/>
</dbReference>
<feature type="region of interest" description="Disordered" evidence="3">
    <location>
        <begin position="1"/>
        <end position="39"/>
    </location>
</feature>
<dbReference type="AlphaFoldDB" id="A0AAD5VTL7"/>
<keyword evidence="6" id="KW-1185">Reference proteome</keyword>
<dbReference type="PROSITE" id="PS51232">
    <property type="entry name" value="GBD_FH3"/>
    <property type="match status" value="1"/>
</dbReference>
<feature type="region of interest" description="Disordered" evidence="3">
    <location>
        <begin position="770"/>
        <end position="831"/>
    </location>
</feature>
<dbReference type="GO" id="GO:0005938">
    <property type="term" value="C:cell cortex"/>
    <property type="evidence" value="ECO:0007669"/>
    <property type="project" value="UniProtKB-ARBA"/>
</dbReference>
<dbReference type="Pfam" id="PF06367">
    <property type="entry name" value="Drf_FH3"/>
    <property type="match status" value="1"/>
</dbReference>
<feature type="compositionally biased region" description="Basic and acidic residues" evidence="3">
    <location>
        <begin position="274"/>
        <end position="285"/>
    </location>
</feature>
<proteinExistence type="inferred from homology"/>
<keyword evidence="2" id="KW-0175">Coiled coil</keyword>
<dbReference type="SMART" id="SM01139">
    <property type="entry name" value="Drf_FH3"/>
    <property type="match status" value="1"/>
</dbReference>
<gene>
    <name evidence="5" type="ORF">NP233_g6564</name>
</gene>
<dbReference type="GO" id="GO:0003779">
    <property type="term" value="F:actin binding"/>
    <property type="evidence" value="ECO:0007669"/>
    <property type="project" value="InterPro"/>
</dbReference>
<evidence type="ECO:0000256" key="2">
    <source>
        <dbReference type="SAM" id="Coils"/>
    </source>
</evidence>
<comment type="caution">
    <text evidence="5">The sequence shown here is derived from an EMBL/GenBank/DDBJ whole genome shotgun (WGS) entry which is preliminary data.</text>
</comment>
<dbReference type="InterPro" id="IPR010472">
    <property type="entry name" value="FH3_dom"/>
</dbReference>
<reference evidence="5" key="1">
    <citation type="submission" date="2022-07" db="EMBL/GenBank/DDBJ databases">
        <title>Genome Sequence of Leucocoprinus birnbaumii.</title>
        <authorList>
            <person name="Buettner E."/>
        </authorList>
    </citation>
    <scope>NUCLEOTIDE SEQUENCE</scope>
    <source>
        <strain evidence="5">VT141</strain>
    </source>
</reference>
<accession>A0AAD5VTL7</accession>
<dbReference type="PANTHER" id="PTHR47102">
    <property type="entry name" value="PROTEIN BNI1"/>
    <property type="match status" value="1"/>
</dbReference>
<dbReference type="InterPro" id="IPR010473">
    <property type="entry name" value="GTPase-bd"/>
</dbReference>
<evidence type="ECO:0000256" key="1">
    <source>
        <dbReference type="ARBA" id="ARBA00037935"/>
    </source>
</evidence>
<dbReference type="GO" id="GO:0031267">
    <property type="term" value="F:small GTPase binding"/>
    <property type="evidence" value="ECO:0007669"/>
    <property type="project" value="InterPro"/>
</dbReference>
<feature type="coiled-coil region" evidence="2">
    <location>
        <begin position="643"/>
        <end position="731"/>
    </location>
</feature>
<evidence type="ECO:0000259" key="4">
    <source>
        <dbReference type="PROSITE" id="PS51232"/>
    </source>
</evidence>
<feature type="compositionally biased region" description="Basic residues" evidence="3">
    <location>
        <begin position="805"/>
        <end position="822"/>
    </location>
</feature>
<dbReference type="GO" id="GO:0043332">
    <property type="term" value="C:mating projection tip"/>
    <property type="evidence" value="ECO:0007669"/>
    <property type="project" value="TreeGrafter"/>
</dbReference>
<feature type="coiled-coil region" evidence="2">
    <location>
        <begin position="526"/>
        <end position="553"/>
    </location>
</feature>
<comment type="similarity">
    <text evidence="1">Belongs to the formin homology family. BNI1 subfamily.</text>
</comment>
<feature type="compositionally biased region" description="Acidic residues" evidence="3">
    <location>
        <begin position="783"/>
        <end position="797"/>
    </location>
</feature>
<sequence>MDTIFGRKKPRQRQSSLSQQDLGERSVPYDQLPAPLRSPIPVATISQGIRGISAPNTNPSLTDNGTELNLYTMQKQKRERDRLIEQHIPHRRQGSSTNSLPSTSTPDSSTQYSGTSDSSTLYDDSDTPTPNSRYTRTQASRGHRSELSLSGRSPSAVDLVHPQLNDPPMTPTRPTSAMTFKSDNNRNSRYATSISSEGSSTHHHHSSISQLYHRHHSSTETFHFPRPDTDAEIEALFENVKRTRDFPDLPRDLSVEQKWHLVYNDEHIRWGKEKQKEIQSKKQKDSGQAPGVVQDSPEWYLKKFVDKTITPKQVQSLGVSLRSNEMSWVKAFVGAQGTSVLANTLSQISRKGSARRESDINLEYEIVKVLRNLFNNSFAAHEALSHSQIVAQIASSLNTPHIATRKNILEILVVFIYIDGLPFVISALETLSQANNEGTGCYDYWFKSLLASLAGRGKMGSLVGASEDVKRAGAESSLNDYTLANFFIISCILRYLDDLDLRVHHRAQMEAAGLRKIIAACESFGVSDVTKQIEVLQKMLAEDEQQLRERLDQEILGSFTEPQDVYNAIYAKVKDTKAKDHFLSMIQHLLLIREEGQPMVHYYQFLDSLVTDVVMDKKLSGAEQRFGHSVERIIAQFNESDRLQAVELEAAEAKALAVRLKLEKEALEDQIALGEEGLIGNLKIQLTQQEEKLKNSRETASRLQGQLAHQKLEYEERITQLEAQIMELFRMLKEVGVEALMERGSTDQKTFIQNLEKTFQRRRTINILEGRSKKKKSGVDGSVDTDDEDEGEEEDPDVTPGKSASLRRSRPPGSTGKRKPSKSAKQMGQIVDETGRVSQFMDAEDEYAQEQIQQQMVEGAKMYSPQIGSLNSARSIRGSPRRTDRPVLFETPSKASTLLPPRYDEASLGGTDRSSSPGPHDDDSDVPHSNKSSLTNGTDDTHPTSIETSACKRKTITCD</sequence>
<dbReference type="PANTHER" id="PTHR47102:SF2">
    <property type="entry name" value="PROTEIN BNI1"/>
    <property type="match status" value="1"/>
</dbReference>
<dbReference type="SUPFAM" id="SSF48371">
    <property type="entry name" value="ARM repeat"/>
    <property type="match status" value="1"/>
</dbReference>
<dbReference type="EMBL" id="JANIEX010000435">
    <property type="protein sequence ID" value="KAJ3567124.1"/>
    <property type="molecule type" value="Genomic_DNA"/>
</dbReference>
<dbReference type="InterPro" id="IPR011989">
    <property type="entry name" value="ARM-like"/>
</dbReference>
<feature type="compositionally biased region" description="Low complexity" evidence="3">
    <location>
        <begin position="95"/>
        <end position="122"/>
    </location>
</feature>
<evidence type="ECO:0000313" key="5">
    <source>
        <dbReference type="EMBL" id="KAJ3567124.1"/>
    </source>
</evidence>
<feature type="compositionally biased region" description="Basic and acidic residues" evidence="3">
    <location>
        <begin position="919"/>
        <end position="928"/>
    </location>
</feature>
<feature type="compositionally biased region" description="Polar residues" evidence="3">
    <location>
        <begin position="930"/>
        <end position="948"/>
    </location>
</feature>
<dbReference type="SMART" id="SM01140">
    <property type="entry name" value="Drf_GBD"/>
    <property type="match status" value="1"/>
</dbReference>
<dbReference type="Gene3D" id="1.25.10.10">
    <property type="entry name" value="Leucine-rich Repeat Variant"/>
    <property type="match status" value="1"/>
</dbReference>
<evidence type="ECO:0000313" key="6">
    <source>
        <dbReference type="Proteomes" id="UP001213000"/>
    </source>
</evidence>
<dbReference type="GO" id="GO:0032153">
    <property type="term" value="C:cell division site"/>
    <property type="evidence" value="ECO:0007669"/>
    <property type="project" value="UniProtKB-ARBA"/>
</dbReference>
<feature type="region of interest" description="Disordered" evidence="3">
    <location>
        <begin position="274"/>
        <end position="293"/>
    </location>
</feature>
<feature type="domain" description="GBD/FH3" evidence="4">
    <location>
        <begin position="225"/>
        <end position="621"/>
    </location>
</feature>
<feature type="region of interest" description="Disordered" evidence="3">
    <location>
        <begin position="868"/>
        <end position="959"/>
    </location>
</feature>
<protein>
    <recommendedName>
        <fullName evidence="4">GBD/FH3 domain-containing protein</fullName>
    </recommendedName>
</protein>
<dbReference type="GO" id="GO:0051017">
    <property type="term" value="P:actin filament bundle assembly"/>
    <property type="evidence" value="ECO:0007669"/>
    <property type="project" value="TreeGrafter"/>
</dbReference>
<dbReference type="Pfam" id="PF06371">
    <property type="entry name" value="Drf_GBD"/>
    <property type="match status" value="1"/>
</dbReference>
<dbReference type="GO" id="GO:0015629">
    <property type="term" value="C:actin cytoskeleton"/>
    <property type="evidence" value="ECO:0007669"/>
    <property type="project" value="UniProtKB-ARBA"/>
</dbReference>
<dbReference type="Gene3D" id="1.10.238.150">
    <property type="entry name" value="Formin, FH3 diaphanous domain"/>
    <property type="match status" value="1"/>
</dbReference>
<dbReference type="Proteomes" id="UP001213000">
    <property type="component" value="Unassembled WGS sequence"/>
</dbReference>
<organism evidence="5 6">
    <name type="scientific">Leucocoprinus birnbaumii</name>
    <dbReference type="NCBI Taxonomy" id="56174"/>
    <lineage>
        <taxon>Eukaryota</taxon>
        <taxon>Fungi</taxon>
        <taxon>Dikarya</taxon>
        <taxon>Basidiomycota</taxon>
        <taxon>Agaricomycotina</taxon>
        <taxon>Agaricomycetes</taxon>
        <taxon>Agaricomycetidae</taxon>
        <taxon>Agaricales</taxon>
        <taxon>Agaricineae</taxon>
        <taxon>Agaricaceae</taxon>
        <taxon>Leucocoprinus</taxon>
    </lineage>
</organism>
<feature type="compositionally biased region" description="Polar residues" evidence="3">
    <location>
        <begin position="172"/>
        <end position="191"/>
    </location>
</feature>
<dbReference type="GO" id="GO:0051016">
    <property type="term" value="P:barbed-end actin filament capping"/>
    <property type="evidence" value="ECO:0007669"/>
    <property type="project" value="TreeGrafter"/>
</dbReference>
<evidence type="ECO:0000256" key="3">
    <source>
        <dbReference type="SAM" id="MobiDB-lite"/>
    </source>
</evidence>
<feature type="compositionally biased region" description="Basic residues" evidence="3">
    <location>
        <begin position="1"/>
        <end position="12"/>
    </location>
</feature>
<name>A0AAD5VTL7_9AGAR</name>
<feature type="region of interest" description="Disordered" evidence="3">
    <location>
        <begin position="87"/>
        <end position="206"/>
    </location>
</feature>
<dbReference type="InterPro" id="IPR014768">
    <property type="entry name" value="GBD/FH3_dom"/>
</dbReference>